<feature type="compositionally biased region" description="Acidic residues" evidence="12">
    <location>
        <begin position="60"/>
        <end position="70"/>
    </location>
</feature>
<protein>
    <submittedName>
        <fullName evidence="16">Helicase-like transcription factor</fullName>
    </submittedName>
</protein>
<comment type="similarity">
    <text evidence="2">Belongs to the SNF2/RAD54 helicase family.</text>
</comment>
<dbReference type="InterPro" id="IPR038718">
    <property type="entry name" value="SNF2-like_sf"/>
</dbReference>
<dbReference type="Gene3D" id="3.30.40.10">
    <property type="entry name" value="Zinc/RING finger domain, C3HC4 (zinc finger)"/>
    <property type="match status" value="1"/>
</dbReference>
<dbReference type="Pfam" id="PF08797">
    <property type="entry name" value="HIRAN"/>
    <property type="match status" value="1"/>
</dbReference>
<evidence type="ECO:0000256" key="12">
    <source>
        <dbReference type="SAM" id="MobiDB-lite"/>
    </source>
</evidence>
<evidence type="ECO:0000259" key="13">
    <source>
        <dbReference type="PROSITE" id="PS50089"/>
    </source>
</evidence>
<dbReference type="Pfam" id="PF13639">
    <property type="entry name" value="zf-RING_2"/>
    <property type="match status" value="1"/>
</dbReference>
<dbReference type="SMART" id="SM00487">
    <property type="entry name" value="DEXDc"/>
    <property type="match status" value="1"/>
</dbReference>
<dbReference type="PANTHER" id="PTHR45626">
    <property type="entry name" value="TRANSCRIPTION TERMINATION FACTOR 2-RELATED"/>
    <property type="match status" value="1"/>
</dbReference>
<dbReference type="Gene3D" id="3.40.50.300">
    <property type="entry name" value="P-loop containing nucleotide triphosphate hydrolases"/>
    <property type="match status" value="1"/>
</dbReference>
<dbReference type="InterPro" id="IPR014905">
    <property type="entry name" value="HIRAN"/>
</dbReference>
<dbReference type="InterPro" id="IPR050628">
    <property type="entry name" value="SNF2_RAD54_helicase_TF"/>
</dbReference>
<evidence type="ECO:0000313" key="16">
    <source>
        <dbReference type="EMBL" id="KAK8868730.1"/>
    </source>
</evidence>
<keyword evidence="4" id="KW-0547">Nucleotide-binding</keyword>
<dbReference type="PROSITE" id="PS51194">
    <property type="entry name" value="HELICASE_CTER"/>
    <property type="match status" value="1"/>
</dbReference>
<dbReference type="InterPro" id="IPR027417">
    <property type="entry name" value="P-loop_NTPase"/>
</dbReference>
<comment type="caution">
    <text evidence="16">The sequence shown here is derived from an EMBL/GenBank/DDBJ whole genome shotgun (WGS) entry which is preliminary data.</text>
</comment>
<evidence type="ECO:0000256" key="6">
    <source>
        <dbReference type="ARBA" id="ARBA00022801"/>
    </source>
</evidence>
<evidence type="ECO:0000256" key="3">
    <source>
        <dbReference type="ARBA" id="ARBA00022723"/>
    </source>
</evidence>
<gene>
    <name evidence="16" type="ORF">PGQ11_007308</name>
</gene>
<dbReference type="EMBL" id="JAPCWZ010000004">
    <property type="protein sequence ID" value="KAK8868730.1"/>
    <property type="molecule type" value="Genomic_DNA"/>
</dbReference>
<evidence type="ECO:0000256" key="9">
    <source>
        <dbReference type="ARBA" id="ARBA00022840"/>
    </source>
</evidence>
<dbReference type="SMART" id="SM00910">
    <property type="entry name" value="HIRAN"/>
    <property type="match status" value="1"/>
</dbReference>
<dbReference type="Pfam" id="PF00271">
    <property type="entry name" value="Helicase_C"/>
    <property type="match status" value="1"/>
</dbReference>
<dbReference type="SUPFAM" id="SSF57850">
    <property type="entry name" value="RING/U-box"/>
    <property type="match status" value="1"/>
</dbReference>
<reference evidence="16 17" key="1">
    <citation type="journal article" date="2024" name="IMA Fungus">
        <title>Apiospora arundinis, a panoply of carbohydrate-active enzymes and secondary metabolites.</title>
        <authorList>
            <person name="Sorensen T."/>
            <person name="Petersen C."/>
            <person name="Muurmann A.T."/>
            <person name="Christiansen J.V."/>
            <person name="Brundto M.L."/>
            <person name="Overgaard C.K."/>
            <person name="Boysen A.T."/>
            <person name="Wollenberg R.D."/>
            <person name="Larsen T.O."/>
            <person name="Sorensen J.L."/>
            <person name="Nielsen K.L."/>
            <person name="Sondergaard T.E."/>
        </authorList>
    </citation>
    <scope>NUCLEOTIDE SEQUENCE [LARGE SCALE GENOMIC DNA]</scope>
    <source>
        <strain evidence="16 17">AAU 773</strain>
    </source>
</reference>
<keyword evidence="7" id="KW-0347">Helicase</keyword>
<dbReference type="SMART" id="SM00490">
    <property type="entry name" value="HELICc"/>
    <property type="match status" value="1"/>
</dbReference>
<keyword evidence="3" id="KW-0479">Metal-binding</keyword>
<dbReference type="Gene3D" id="3.30.70.2330">
    <property type="match status" value="1"/>
</dbReference>
<accession>A0ABR2IV68</accession>
<organism evidence="16 17">
    <name type="scientific">Apiospora arundinis</name>
    <dbReference type="NCBI Taxonomy" id="335852"/>
    <lineage>
        <taxon>Eukaryota</taxon>
        <taxon>Fungi</taxon>
        <taxon>Dikarya</taxon>
        <taxon>Ascomycota</taxon>
        <taxon>Pezizomycotina</taxon>
        <taxon>Sordariomycetes</taxon>
        <taxon>Xylariomycetidae</taxon>
        <taxon>Amphisphaeriales</taxon>
        <taxon>Apiosporaceae</taxon>
        <taxon>Apiospora</taxon>
    </lineage>
</organism>
<proteinExistence type="inferred from homology"/>
<keyword evidence="8" id="KW-0862">Zinc</keyword>
<feature type="domain" description="RING-type" evidence="13">
    <location>
        <begin position="658"/>
        <end position="698"/>
    </location>
</feature>
<dbReference type="PANTHER" id="PTHR45626:SF11">
    <property type="entry name" value="FAMILY HELICASE, PUTATIVE (AFU_ORTHOLOGUE AFUA_5G06590)-RELATED"/>
    <property type="match status" value="1"/>
</dbReference>
<keyword evidence="10" id="KW-0539">Nucleus</keyword>
<evidence type="ECO:0000256" key="5">
    <source>
        <dbReference type="ARBA" id="ARBA00022771"/>
    </source>
</evidence>
<evidence type="ECO:0000259" key="15">
    <source>
        <dbReference type="PROSITE" id="PS51194"/>
    </source>
</evidence>
<feature type="domain" description="Helicase ATP-binding" evidence="14">
    <location>
        <begin position="330"/>
        <end position="495"/>
    </location>
</feature>
<feature type="region of interest" description="Disordered" evidence="12">
    <location>
        <begin position="705"/>
        <end position="727"/>
    </location>
</feature>
<keyword evidence="6" id="KW-0378">Hydrolase</keyword>
<evidence type="ECO:0000259" key="14">
    <source>
        <dbReference type="PROSITE" id="PS51192"/>
    </source>
</evidence>
<evidence type="ECO:0000256" key="1">
    <source>
        <dbReference type="ARBA" id="ARBA00004123"/>
    </source>
</evidence>
<keyword evidence="9" id="KW-0067">ATP-binding</keyword>
<keyword evidence="5 11" id="KW-0863">Zinc-finger</keyword>
<dbReference type="InterPro" id="IPR049730">
    <property type="entry name" value="SNF2/RAD54-like_C"/>
</dbReference>
<dbReference type="Pfam" id="PF00176">
    <property type="entry name" value="SNF2-rel_dom"/>
    <property type="match status" value="1"/>
</dbReference>
<dbReference type="InterPro" id="IPR000330">
    <property type="entry name" value="SNF2_N"/>
</dbReference>
<dbReference type="InterPro" id="IPR013083">
    <property type="entry name" value="Znf_RING/FYVE/PHD"/>
</dbReference>
<dbReference type="Gene3D" id="3.40.50.10810">
    <property type="entry name" value="Tandem AAA-ATPase domain"/>
    <property type="match status" value="1"/>
</dbReference>
<evidence type="ECO:0000256" key="10">
    <source>
        <dbReference type="ARBA" id="ARBA00023242"/>
    </source>
</evidence>
<dbReference type="InterPro" id="IPR001841">
    <property type="entry name" value="Znf_RING"/>
</dbReference>
<dbReference type="PROSITE" id="PS50089">
    <property type="entry name" value="ZF_RING_2"/>
    <property type="match status" value="1"/>
</dbReference>
<dbReference type="CDD" id="cd18793">
    <property type="entry name" value="SF2_C_SNF"/>
    <property type="match status" value="1"/>
</dbReference>
<feature type="compositionally biased region" description="Acidic residues" evidence="12">
    <location>
        <begin position="713"/>
        <end position="722"/>
    </location>
</feature>
<name>A0ABR2IV68_9PEZI</name>
<evidence type="ECO:0000256" key="7">
    <source>
        <dbReference type="ARBA" id="ARBA00022806"/>
    </source>
</evidence>
<dbReference type="Proteomes" id="UP001390339">
    <property type="component" value="Unassembled WGS sequence"/>
</dbReference>
<feature type="region of interest" description="Disordered" evidence="12">
    <location>
        <begin position="1"/>
        <end position="74"/>
    </location>
</feature>
<dbReference type="SUPFAM" id="SSF52540">
    <property type="entry name" value="P-loop containing nucleoside triphosphate hydrolases"/>
    <property type="match status" value="2"/>
</dbReference>
<evidence type="ECO:0000313" key="17">
    <source>
        <dbReference type="Proteomes" id="UP001390339"/>
    </source>
</evidence>
<evidence type="ECO:0000256" key="8">
    <source>
        <dbReference type="ARBA" id="ARBA00022833"/>
    </source>
</evidence>
<dbReference type="InterPro" id="IPR014001">
    <property type="entry name" value="Helicase_ATP-bd"/>
</dbReference>
<feature type="compositionally biased region" description="Polar residues" evidence="12">
    <location>
        <begin position="24"/>
        <end position="41"/>
    </location>
</feature>
<evidence type="ECO:0000256" key="11">
    <source>
        <dbReference type="PROSITE-ProRule" id="PRU00175"/>
    </source>
</evidence>
<dbReference type="SMART" id="SM00184">
    <property type="entry name" value="RING"/>
    <property type="match status" value="1"/>
</dbReference>
<dbReference type="PROSITE" id="PS51192">
    <property type="entry name" value="HELICASE_ATP_BIND_1"/>
    <property type="match status" value="1"/>
</dbReference>
<sequence>MVRSKRSWPHDAGSQPPPRAKNPRLSSSQNNGPRSSLPANTQPSSSSQSRPPPASQSVYGEEEDPIDLTQDDSQSSLELYGSLENKIVGVRYYNGVATPHELVVLRREAHNQYDSNAIRVDNVMGNQIGHLPRTVVSKLAPYVDRGDIVLEAVLIGEKGYYDCPIRIYFYGTGDPTGRTKLEENLKADKLLKATQLKATRKEAEALRKSTGLKSGSSSVGLGQEAIQREEQGASLQDIVSTSEAFEVQRTDQLNNVLATGEEALEKMPMAEQPEPLKSTLLPYQLQGLAWMVAKENPQVPAVKSTDVVQLWKRCANNTSFQNLATSFVTNSPPQLLKGGILADDMGLGKTLQIISLILSQGLQNGPTLIVAPVTVLGNWEQQIKFHVKETHQPRVLLYHSSKQITSADLKSSDIVITTYGKLLSESKVKNGAARLYSINWRRVVLDEGHNIRNPSSQTALAAHKLQATSRWVLTGTPIINGVKDFLSLLQFLKLKGGLEDEGVFGQVIARPVRQLHGGHPDRTKAVKILAHLMQDICLRRRKDMKFVDLKLPPKTEYVHRITFSKTEQPKYDAVLAEARGELEKYQASATKNQQGRYSSILERLLRLRQICNHWALCKERVQNLLSFFEDQKVITLDPKNVAILQQALQFMIESQEECAICYEEIGLHEPVVTACKHVFGRPCITKAIQMQGKCPMCRAELNEESLVEPAPEQGEEDEMDPEDASKSSKTEALVNILEATLKNEGSKIVVFSQWTSYLNIIQQRLKEKNMQYTRIDGSMPKKARDASIESLYNDPNTRILLASLQVCSVGLNLVAADTVILADSWWAPAIEDQAIDRVHRLGQTRKTTVWRLVVEGTIEERVLDIQTEKRRLVSEAFQEKSKKGKAKETRVADISKLLA</sequence>
<evidence type="ECO:0000256" key="2">
    <source>
        <dbReference type="ARBA" id="ARBA00007025"/>
    </source>
</evidence>
<keyword evidence="17" id="KW-1185">Reference proteome</keyword>
<comment type="subcellular location">
    <subcellularLocation>
        <location evidence="1">Nucleus</location>
    </subcellularLocation>
</comment>
<evidence type="ECO:0000256" key="4">
    <source>
        <dbReference type="ARBA" id="ARBA00022741"/>
    </source>
</evidence>
<dbReference type="InterPro" id="IPR001650">
    <property type="entry name" value="Helicase_C-like"/>
</dbReference>
<feature type="domain" description="Helicase C-terminal" evidence="15">
    <location>
        <begin position="728"/>
        <end position="895"/>
    </location>
</feature>